<name>A0A653VNY8_9FLAO</name>
<keyword evidence="2" id="KW-1185">Reference proteome</keyword>
<dbReference type="AlphaFoldDB" id="A0A653VNY8"/>
<dbReference type="Proteomes" id="UP000430202">
    <property type="component" value="Unassembled WGS sequence"/>
</dbReference>
<accession>A0A653VNY8</accession>
<protein>
    <submittedName>
        <fullName evidence="1">Uncharacterized protein</fullName>
    </submittedName>
</protein>
<gene>
    <name evidence="1" type="ORF">MARI151_50543</name>
</gene>
<evidence type="ECO:0000313" key="1">
    <source>
        <dbReference type="EMBL" id="VXC07791.1"/>
    </source>
</evidence>
<sequence length="81" mass="9441">MVEVFMTNVKSEILSIEIIQFLKIQYPHLKINFDLEDFNKPYPCGHSILRCEGEIVDTNAIFLQLKNRGIICKLLEDKICL</sequence>
<dbReference type="RefSeq" id="WP_159303699.1">
    <property type="nucleotide sequence ID" value="NZ_LR733271.1"/>
</dbReference>
<proteinExistence type="predicted"/>
<reference evidence="1 2" key="1">
    <citation type="submission" date="2019-10" db="EMBL/GenBank/DDBJ databases">
        <authorList>
            <person name="Karimi E."/>
        </authorList>
    </citation>
    <scope>NUCLEOTIDE SEQUENCE [LARGE SCALE GENOMIC DNA]</scope>
    <source>
        <strain evidence="1">Maribacter sp. 151</strain>
    </source>
</reference>
<dbReference type="EMBL" id="CABWLR010000005">
    <property type="protein sequence ID" value="VXC07791.1"/>
    <property type="molecule type" value="Genomic_DNA"/>
</dbReference>
<organism evidence="1 2">
    <name type="scientific">Maribacter litoralis</name>
    <dbReference type="NCBI Taxonomy" id="2059726"/>
    <lineage>
        <taxon>Bacteria</taxon>
        <taxon>Pseudomonadati</taxon>
        <taxon>Bacteroidota</taxon>
        <taxon>Flavobacteriia</taxon>
        <taxon>Flavobacteriales</taxon>
        <taxon>Flavobacteriaceae</taxon>
        <taxon>Maribacter</taxon>
    </lineage>
</organism>
<evidence type="ECO:0000313" key="2">
    <source>
        <dbReference type="Proteomes" id="UP000430202"/>
    </source>
</evidence>